<dbReference type="EMBL" id="MHQC01000002">
    <property type="protein sequence ID" value="OGZ95916.1"/>
    <property type="molecule type" value="Genomic_DNA"/>
</dbReference>
<gene>
    <name evidence="1" type="ORF">A2633_02425</name>
</gene>
<dbReference type="AlphaFoldDB" id="A0A1G2K919"/>
<sequence>MILFIFIQLIERFLVLQKVAHDRFAQQVLKNGGQESFGEQSKSPLLCTFIDDVRTSLKALTDYSVFNIVASW</sequence>
<proteinExistence type="predicted"/>
<reference evidence="1 2" key="1">
    <citation type="journal article" date="2016" name="Nat. Commun.">
        <title>Thousands of microbial genomes shed light on interconnected biogeochemical processes in an aquifer system.</title>
        <authorList>
            <person name="Anantharaman K."/>
            <person name="Brown C.T."/>
            <person name="Hug L.A."/>
            <person name="Sharon I."/>
            <person name="Castelle C.J."/>
            <person name="Probst A.J."/>
            <person name="Thomas B.C."/>
            <person name="Singh A."/>
            <person name="Wilkins M.J."/>
            <person name="Karaoz U."/>
            <person name="Brodie E.L."/>
            <person name="Williams K.H."/>
            <person name="Hubbard S.S."/>
            <person name="Banfield J.F."/>
        </authorList>
    </citation>
    <scope>NUCLEOTIDE SEQUENCE [LARGE SCALE GENOMIC DNA]</scope>
</reference>
<organism evidence="1 2">
    <name type="scientific">Candidatus Sungbacteria bacterium RIFCSPHIGHO2_01_FULL_47_32</name>
    <dbReference type="NCBI Taxonomy" id="1802264"/>
    <lineage>
        <taxon>Bacteria</taxon>
        <taxon>Candidatus Sungiibacteriota</taxon>
    </lineage>
</organism>
<comment type="caution">
    <text evidence="1">The sequence shown here is derived from an EMBL/GenBank/DDBJ whole genome shotgun (WGS) entry which is preliminary data.</text>
</comment>
<accession>A0A1G2K919</accession>
<evidence type="ECO:0000313" key="2">
    <source>
        <dbReference type="Proteomes" id="UP000177152"/>
    </source>
</evidence>
<protein>
    <submittedName>
        <fullName evidence="1">Uncharacterized protein</fullName>
    </submittedName>
</protein>
<evidence type="ECO:0000313" key="1">
    <source>
        <dbReference type="EMBL" id="OGZ95916.1"/>
    </source>
</evidence>
<name>A0A1G2K919_9BACT</name>
<dbReference type="Proteomes" id="UP000177152">
    <property type="component" value="Unassembled WGS sequence"/>
</dbReference>